<evidence type="ECO:0000256" key="3">
    <source>
        <dbReference type="ARBA" id="ARBA00022729"/>
    </source>
</evidence>
<dbReference type="PANTHER" id="PTHR30024">
    <property type="entry name" value="ALIPHATIC SULFONATES-BINDING PROTEIN-RELATED"/>
    <property type="match status" value="1"/>
</dbReference>
<evidence type="ECO:0000256" key="1">
    <source>
        <dbReference type="ARBA" id="ARBA00004418"/>
    </source>
</evidence>
<proteinExistence type="inferred from homology"/>
<dbReference type="GO" id="GO:0042597">
    <property type="term" value="C:periplasmic space"/>
    <property type="evidence" value="ECO:0007669"/>
    <property type="project" value="UniProtKB-SubCell"/>
</dbReference>
<dbReference type="Proteomes" id="UP001198630">
    <property type="component" value="Unassembled WGS sequence"/>
</dbReference>
<reference evidence="6" key="1">
    <citation type="submission" date="2021-11" db="EMBL/GenBank/DDBJ databases">
        <title>Development of a sustainable strategy for remediation of hydrocarbon-contaminated territories based on the waste exchange concept.</title>
        <authorList>
            <person name="Elkin A."/>
        </authorList>
    </citation>
    <scope>NUCLEOTIDE SEQUENCE</scope>
    <source>
        <strain evidence="6">IEGM 757</strain>
    </source>
</reference>
<dbReference type="InterPro" id="IPR015168">
    <property type="entry name" value="SsuA/THI5"/>
</dbReference>
<evidence type="ECO:0000259" key="5">
    <source>
        <dbReference type="Pfam" id="PF09084"/>
    </source>
</evidence>
<feature type="domain" description="SsuA/THI5-like" evidence="5">
    <location>
        <begin position="60"/>
        <end position="253"/>
    </location>
</feature>
<dbReference type="RefSeq" id="WP_230789660.1">
    <property type="nucleotide sequence ID" value="NZ_JAJNCO010000004.1"/>
</dbReference>
<dbReference type="AlphaFoldDB" id="A0AAW4XDY4"/>
<evidence type="ECO:0000313" key="6">
    <source>
        <dbReference type="EMBL" id="MCD2111313.1"/>
    </source>
</evidence>
<dbReference type="EMBL" id="JAJNCO010000004">
    <property type="protein sequence ID" value="MCD2111313.1"/>
    <property type="molecule type" value="Genomic_DNA"/>
</dbReference>
<evidence type="ECO:0000256" key="2">
    <source>
        <dbReference type="ARBA" id="ARBA00010742"/>
    </source>
</evidence>
<evidence type="ECO:0000313" key="7">
    <source>
        <dbReference type="Proteomes" id="UP001198630"/>
    </source>
</evidence>
<dbReference type="PROSITE" id="PS51257">
    <property type="entry name" value="PROKAR_LIPOPROTEIN"/>
    <property type="match status" value="1"/>
</dbReference>
<dbReference type="Pfam" id="PF09084">
    <property type="entry name" value="NMT1"/>
    <property type="match status" value="1"/>
</dbReference>
<dbReference type="SUPFAM" id="SSF53850">
    <property type="entry name" value="Periplasmic binding protein-like II"/>
    <property type="match status" value="1"/>
</dbReference>
<comment type="caution">
    <text evidence="6">The sequence shown here is derived from an EMBL/GenBank/DDBJ whole genome shotgun (WGS) entry which is preliminary data.</text>
</comment>
<gene>
    <name evidence="6" type="ORF">LQ384_09405</name>
</gene>
<organism evidence="6 7">
    <name type="scientific">Rhodococcus rhodochrous</name>
    <dbReference type="NCBI Taxonomy" id="1829"/>
    <lineage>
        <taxon>Bacteria</taxon>
        <taxon>Bacillati</taxon>
        <taxon>Actinomycetota</taxon>
        <taxon>Actinomycetes</taxon>
        <taxon>Mycobacteriales</taxon>
        <taxon>Nocardiaceae</taxon>
        <taxon>Rhodococcus</taxon>
    </lineage>
</organism>
<feature type="chain" id="PRO_5043666445" evidence="4">
    <location>
        <begin position="31"/>
        <end position="327"/>
    </location>
</feature>
<comment type="similarity">
    <text evidence="2">Belongs to the bacterial solute-binding protein SsuA/TauA family.</text>
</comment>
<dbReference type="Gene3D" id="3.40.190.10">
    <property type="entry name" value="Periplasmic binding protein-like II"/>
    <property type="match status" value="2"/>
</dbReference>
<protein>
    <submittedName>
        <fullName evidence="6">ABC transporter substrate-binding protein</fullName>
    </submittedName>
</protein>
<name>A0AAW4XDY4_RHORH</name>
<keyword evidence="3 4" id="KW-0732">Signal</keyword>
<dbReference type="PANTHER" id="PTHR30024:SF47">
    <property type="entry name" value="TAURINE-BINDING PERIPLASMIC PROTEIN"/>
    <property type="match status" value="1"/>
</dbReference>
<evidence type="ECO:0000256" key="4">
    <source>
        <dbReference type="SAM" id="SignalP"/>
    </source>
</evidence>
<sequence>MHIRPHLLSGTAALSVCAAVLTGCSSNSDAAVVEATENGLVPLRVTTLGLCNEALPWGVEEGVFAEHGIDLELINVQSGAAGISALQAGEVDIAFVNSYSAMQAVAQGIDLVVASGGDQSTDDANAVVVSSGAGVTEPKQLQGKKVGVNQIGGLGHILTQAWIEADAGEASTTEFVALPFPDLLPGVVAGAVDGAQVTAAQAVAGESDGTTVSLGNPFFDGIGSIPTTVYASTGGFAEVNADTLASFADAMTELADLANDPANDEQRWAYTAEFCKSTPETLAQTPEPEFVGRVGIASFESLVSLLVARDSLTDIDLDSFVPEGVRQ</sequence>
<accession>A0AAW4XDY4</accession>
<feature type="signal peptide" evidence="4">
    <location>
        <begin position="1"/>
        <end position="30"/>
    </location>
</feature>
<comment type="subcellular location">
    <subcellularLocation>
        <location evidence="1">Periplasm</location>
    </subcellularLocation>
</comment>